<evidence type="ECO:0000256" key="2">
    <source>
        <dbReference type="RuleBase" id="RU369070"/>
    </source>
</evidence>
<gene>
    <name evidence="4" type="ORF">Scep_024295</name>
</gene>
<name>A0AAP0EZ19_9MAGN</name>
<dbReference type="PANTHER" id="PTHR43176">
    <property type="entry name" value="3-HYDROXYISOBUTYRYL-COA HYDROLASE-RELATED"/>
    <property type="match status" value="1"/>
</dbReference>
<comment type="similarity">
    <text evidence="2">Belongs to the enoyl-CoA hydratase/isomerase family.</text>
</comment>
<dbReference type="PANTHER" id="PTHR43176:SF37">
    <property type="entry name" value="3-HYDROXYISOBUTYRYL-COA HYDROLASE"/>
    <property type="match status" value="1"/>
</dbReference>
<dbReference type="SUPFAM" id="SSF52096">
    <property type="entry name" value="ClpP/crotonase"/>
    <property type="match status" value="1"/>
</dbReference>
<dbReference type="GO" id="GO:0006574">
    <property type="term" value="P:L-valine catabolic process"/>
    <property type="evidence" value="ECO:0007669"/>
    <property type="project" value="UniProtKB-UniRule"/>
</dbReference>
<evidence type="ECO:0000313" key="4">
    <source>
        <dbReference type="EMBL" id="KAK9100865.1"/>
    </source>
</evidence>
<comment type="pathway">
    <text evidence="2">Amino-acid degradation; L-valine degradation.</text>
</comment>
<dbReference type="InterPro" id="IPR045004">
    <property type="entry name" value="ECH_dom"/>
</dbReference>
<proteinExistence type="inferred from homology"/>
<dbReference type="EMBL" id="JBBNAG010000010">
    <property type="protein sequence ID" value="KAK9100865.1"/>
    <property type="molecule type" value="Genomic_DNA"/>
</dbReference>
<evidence type="ECO:0000256" key="1">
    <source>
        <dbReference type="ARBA" id="ARBA00022801"/>
    </source>
</evidence>
<dbReference type="AlphaFoldDB" id="A0AAP0EZ19"/>
<organism evidence="4 5">
    <name type="scientific">Stephania cephalantha</name>
    <dbReference type="NCBI Taxonomy" id="152367"/>
    <lineage>
        <taxon>Eukaryota</taxon>
        <taxon>Viridiplantae</taxon>
        <taxon>Streptophyta</taxon>
        <taxon>Embryophyta</taxon>
        <taxon>Tracheophyta</taxon>
        <taxon>Spermatophyta</taxon>
        <taxon>Magnoliopsida</taxon>
        <taxon>Ranunculales</taxon>
        <taxon>Menispermaceae</taxon>
        <taxon>Menispermoideae</taxon>
        <taxon>Cissampelideae</taxon>
        <taxon>Stephania</taxon>
    </lineage>
</organism>
<accession>A0AAP0EZ19</accession>
<dbReference type="GO" id="GO:0005829">
    <property type="term" value="C:cytosol"/>
    <property type="evidence" value="ECO:0007669"/>
    <property type="project" value="TreeGrafter"/>
</dbReference>
<dbReference type="InterPro" id="IPR029045">
    <property type="entry name" value="ClpP/crotonase-like_dom_sf"/>
</dbReference>
<dbReference type="Proteomes" id="UP001419268">
    <property type="component" value="Unassembled WGS sequence"/>
</dbReference>
<evidence type="ECO:0000259" key="3">
    <source>
        <dbReference type="Pfam" id="PF16113"/>
    </source>
</evidence>
<comment type="function">
    <text evidence="2">Hydrolyzes 3-hydroxyisobutyryl-CoA (HIBYL-CoA), a saline catabolite. Has high activity toward isobutyryl-CoA. Could be an isobutyryl-CoA dehydrogenase that functions in valine catabolism.</text>
</comment>
<dbReference type="InterPro" id="IPR032259">
    <property type="entry name" value="HIBYL-CoA-H"/>
</dbReference>
<keyword evidence="1 2" id="KW-0378">Hydrolase</keyword>
<dbReference type="Pfam" id="PF16113">
    <property type="entry name" value="ECH_2"/>
    <property type="match status" value="1"/>
</dbReference>
<protein>
    <recommendedName>
        <fullName evidence="2">3-hydroxyisobutyryl-CoA hydrolase</fullName>
        <shortName evidence="2">HIB-CoA hydrolase</shortName>
        <shortName evidence="2">HIBYL-CoA-H</shortName>
        <ecNumber evidence="2">3.1.2.4</ecNumber>
    </recommendedName>
    <alternativeName>
        <fullName evidence="2">3-hydroxyisobutyryl-coenzyme A hydrolase</fullName>
    </alternativeName>
</protein>
<sequence length="91" mass="10140">MAADDGSDFVKGKVHSNGVAVITLDRPKALNAMNLEMDFKFRNYLDRWESDPRVRCVMVESSSPRAFSAGGDVKKITSKRQKSDVIEVFTA</sequence>
<comment type="catalytic activity">
    <reaction evidence="2">
        <text>3-hydroxy-2-methylpropanoyl-CoA + H2O = 3-hydroxy-2-methylpropanoate + CoA + H(+)</text>
        <dbReference type="Rhea" id="RHEA:20888"/>
        <dbReference type="ChEBI" id="CHEBI:11805"/>
        <dbReference type="ChEBI" id="CHEBI:15377"/>
        <dbReference type="ChEBI" id="CHEBI:15378"/>
        <dbReference type="ChEBI" id="CHEBI:57287"/>
        <dbReference type="ChEBI" id="CHEBI:57340"/>
        <dbReference type="EC" id="3.1.2.4"/>
    </reaction>
</comment>
<dbReference type="EC" id="3.1.2.4" evidence="2"/>
<dbReference type="GO" id="GO:0003860">
    <property type="term" value="F:3-hydroxyisobutyryl-CoA hydrolase activity"/>
    <property type="evidence" value="ECO:0007669"/>
    <property type="project" value="UniProtKB-UniRule"/>
</dbReference>
<evidence type="ECO:0000313" key="5">
    <source>
        <dbReference type="Proteomes" id="UP001419268"/>
    </source>
</evidence>
<dbReference type="CDD" id="cd06558">
    <property type="entry name" value="crotonase-like"/>
    <property type="match status" value="1"/>
</dbReference>
<comment type="caution">
    <text evidence="4">The sequence shown here is derived from an EMBL/GenBank/DDBJ whole genome shotgun (WGS) entry which is preliminary data.</text>
</comment>
<keyword evidence="5" id="KW-1185">Reference proteome</keyword>
<dbReference type="Gene3D" id="3.90.226.10">
    <property type="entry name" value="2-enoyl-CoA Hydratase, Chain A, domain 1"/>
    <property type="match status" value="1"/>
</dbReference>
<reference evidence="4 5" key="1">
    <citation type="submission" date="2024-01" db="EMBL/GenBank/DDBJ databases">
        <title>Genome assemblies of Stephania.</title>
        <authorList>
            <person name="Yang L."/>
        </authorList>
    </citation>
    <scope>NUCLEOTIDE SEQUENCE [LARGE SCALE GENOMIC DNA]</scope>
    <source>
        <strain evidence="4">JXDWG</strain>
        <tissue evidence="4">Leaf</tissue>
    </source>
</reference>
<feature type="domain" description="Enoyl-CoA hydratase/isomerase" evidence="3">
    <location>
        <begin position="20"/>
        <end position="85"/>
    </location>
</feature>